<protein>
    <submittedName>
        <fullName evidence="1">Uncharacterized protein</fullName>
    </submittedName>
</protein>
<gene>
    <name evidence="1" type="ORF">LTRI10_LOCUS9761</name>
</gene>
<evidence type="ECO:0000313" key="2">
    <source>
        <dbReference type="Proteomes" id="UP001497516"/>
    </source>
</evidence>
<evidence type="ECO:0000313" key="1">
    <source>
        <dbReference type="EMBL" id="CAL1363080.1"/>
    </source>
</evidence>
<dbReference type="EMBL" id="OZ034814">
    <property type="protein sequence ID" value="CAL1363080.1"/>
    <property type="molecule type" value="Genomic_DNA"/>
</dbReference>
<name>A0AAV2D2V6_9ROSI</name>
<reference evidence="1 2" key="1">
    <citation type="submission" date="2024-04" db="EMBL/GenBank/DDBJ databases">
        <authorList>
            <person name="Fracassetti M."/>
        </authorList>
    </citation>
    <scope>NUCLEOTIDE SEQUENCE [LARGE SCALE GENOMIC DNA]</scope>
</reference>
<keyword evidence="2" id="KW-1185">Reference proteome</keyword>
<accession>A0AAV2D2V6</accession>
<dbReference type="Proteomes" id="UP001497516">
    <property type="component" value="Chromosome 10"/>
</dbReference>
<dbReference type="AlphaFoldDB" id="A0AAV2D2V6"/>
<proteinExistence type="predicted"/>
<organism evidence="1 2">
    <name type="scientific">Linum trigynum</name>
    <dbReference type="NCBI Taxonomy" id="586398"/>
    <lineage>
        <taxon>Eukaryota</taxon>
        <taxon>Viridiplantae</taxon>
        <taxon>Streptophyta</taxon>
        <taxon>Embryophyta</taxon>
        <taxon>Tracheophyta</taxon>
        <taxon>Spermatophyta</taxon>
        <taxon>Magnoliopsida</taxon>
        <taxon>eudicotyledons</taxon>
        <taxon>Gunneridae</taxon>
        <taxon>Pentapetalae</taxon>
        <taxon>rosids</taxon>
        <taxon>fabids</taxon>
        <taxon>Malpighiales</taxon>
        <taxon>Linaceae</taxon>
        <taxon>Linum</taxon>
    </lineage>
</organism>
<sequence length="78" mass="8977">MPFSLDFEGCRSQILPEAILQRRLRPLAPIWADLIRVNFWQIPKGVPSQIFGDFPIMSFSFDSGGYKSRIQAEAILHR</sequence>